<protein>
    <submittedName>
        <fullName evidence="2">Uncharacterized protein</fullName>
    </submittedName>
</protein>
<name>A0A0A9GBS8_ARUDO</name>
<dbReference type="AlphaFoldDB" id="A0A0A9GBS8"/>
<evidence type="ECO:0000256" key="1">
    <source>
        <dbReference type="SAM" id="MobiDB-lite"/>
    </source>
</evidence>
<proteinExistence type="predicted"/>
<feature type="compositionally biased region" description="Basic and acidic residues" evidence="1">
    <location>
        <begin position="1"/>
        <end position="11"/>
    </location>
</feature>
<evidence type="ECO:0000313" key="2">
    <source>
        <dbReference type="EMBL" id="JAE20914.1"/>
    </source>
</evidence>
<accession>A0A0A9GBS8</accession>
<reference evidence="2" key="1">
    <citation type="submission" date="2014-09" db="EMBL/GenBank/DDBJ databases">
        <authorList>
            <person name="Magalhaes I.L.F."/>
            <person name="Oliveira U."/>
            <person name="Santos F.R."/>
            <person name="Vidigal T.H.D.A."/>
            <person name="Brescovit A.D."/>
            <person name="Santos A.J."/>
        </authorList>
    </citation>
    <scope>NUCLEOTIDE SEQUENCE</scope>
    <source>
        <tissue evidence="2">Shoot tissue taken approximately 20 cm above the soil surface</tissue>
    </source>
</reference>
<dbReference type="EMBL" id="GBRH01176982">
    <property type="protein sequence ID" value="JAE20914.1"/>
    <property type="molecule type" value="Transcribed_RNA"/>
</dbReference>
<sequence length="64" mass="7095">MPQKTPVEDVRPACGGGGRRERKRIVRGKRAGEDPNTGQGIWESKRRSGGLGRFGGVPPRRNRR</sequence>
<organism evidence="2">
    <name type="scientific">Arundo donax</name>
    <name type="common">Giant reed</name>
    <name type="synonym">Donax arundinaceus</name>
    <dbReference type="NCBI Taxonomy" id="35708"/>
    <lineage>
        <taxon>Eukaryota</taxon>
        <taxon>Viridiplantae</taxon>
        <taxon>Streptophyta</taxon>
        <taxon>Embryophyta</taxon>
        <taxon>Tracheophyta</taxon>
        <taxon>Spermatophyta</taxon>
        <taxon>Magnoliopsida</taxon>
        <taxon>Liliopsida</taxon>
        <taxon>Poales</taxon>
        <taxon>Poaceae</taxon>
        <taxon>PACMAD clade</taxon>
        <taxon>Arundinoideae</taxon>
        <taxon>Arundineae</taxon>
        <taxon>Arundo</taxon>
    </lineage>
</organism>
<reference evidence="2" key="2">
    <citation type="journal article" date="2015" name="Data Brief">
        <title>Shoot transcriptome of the giant reed, Arundo donax.</title>
        <authorList>
            <person name="Barrero R.A."/>
            <person name="Guerrero F.D."/>
            <person name="Moolhuijzen P."/>
            <person name="Goolsby J.A."/>
            <person name="Tidwell J."/>
            <person name="Bellgard S.E."/>
            <person name="Bellgard M.I."/>
        </authorList>
    </citation>
    <scope>NUCLEOTIDE SEQUENCE</scope>
    <source>
        <tissue evidence="2">Shoot tissue taken approximately 20 cm above the soil surface</tissue>
    </source>
</reference>
<feature type="region of interest" description="Disordered" evidence="1">
    <location>
        <begin position="1"/>
        <end position="64"/>
    </location>
</feature>
<feature type="compositionally biased region" description="Basic residues" evidence="1">
    <location>
        <begin position="20"/>
        <end position="29"/>
    </location>
</feature>